<keyword evidence="3" id="KW-1185">Reference proteome</keyword>
<comment type="caution">
    <text evidence="2">The sequence shown here is derived from an EMBL/GenBank/DDBJ whole genome shotgun (WGS) entry which is preliminary data.</text>
</comment>
<evidence type="ECO:0000313" key="2">
    <source>
        <dbReference type="EMBL" id="GBO15629.1"/>
    </source>
</evidence>
<organism evidence="2 3">
    <name type="scientific">Araneus ventricosus</name>
    <name type="common">Orbweaver spider</name>
    <name type="synonym">Epeira ventricosa</name>
    <dbReference type="NCBI Taxonomy" id="182803"/>
    <lineage>
        <taxon>Eukaryota</taxon>
        <taxon>Metazoa</taxon>
        <taxon>Ecdysozoa</taxon>
        <taxon>Arthropoda</taxon>
        <taxon>Chelicerata</taxon>
        <taxon>Arachnida</taxon>
        <taxon>Araneae</taxon>
        <taxon>Araneomorphae</taxon>
        <taxon>Entelegynae</taxon>
        <taxon>Araneoidea</taxon>
        <taxon>Araneidae</taxon>
        <taxon>Araneus</taxon>
    </lineage>
</organism>
<accession>A0A4Y2URF1</accession>
<dbReference type="AlphaFoldDB" id="A0A4Y2URF1"/>
<name>A0A4Y2URF1_ARAVE</name>
<sequence>MVYGLHDVNTGTVTGVLIAITGNIPNLLAGGMSRHRIGGSSSHIITVPTTAMRTRLFSQIFLMHVVLLAPVGILTNLTFIRSTELSKPLHRSAIPTPSMT</sequence>
<dbReference type="Proteomes" id="UP000499080">
    <property type="component" value="Unassembled WGS sequence"/>
</dbReference>
<evidence type="ECO:0000256" key="1">
    <source>
        <dbReference type="SAM" id="Phobius"/>
    </source>
</evidence>
<protein>
    <submittedName>
        <fullName evidence="2">Uncharacterized protein</fullName>
    </submittedName>
</protein>
<proteinExistence type="predicted"/>
<evidence type="ECO:0000313" key="3">
    <source>
        <dbReference type="Proteomes" id="UP000499080"/>
    </source>
</evidence>
<dbReference type="EMBL" id="BGPR01039628">
    <property type="protein sequence ID" value="GBO15629.1"/>
    <property type="molecule type" value="Genomic_DNA"/>
</dbReference>
<keyword evidence="1" id="KW-0812">Transmembrane</keyword>
<feature type="transmembrane region" description="Helical" evidence="1">
    <location>
        <begin position="60"/>
        <end position="80"/>
    </location>
</feature>
<keyword evidence="1" id="KW-0472">Membrane</keyword>
<keyword evidence="1" id="KW-1133">Transmembrane helix</keyword>
<reference evidence="2 3" key="1">
    <citation type="journal article" date="2019" name="Sci. Rep.">
        <title>Orb-weaving spider Araneus ventricosus genome elucidates the spidroin gene catalogue.</title>
        <authorList>
            <person name="Kono N."/>
            <person name="Nakamura H."/>
            <person name="Ohtoshi R."/>
            <person name="Moran D.A.P."/>
            <person name="Shinohara A."/>
            <person name="Yoshida Y."/>
            <person name="Fujiwara M."/>
            <person name="Mori M."/>
            <person name="Tomita M."/>
            <person name="Arakawa K."/>
        </authorList>
    </citation>
    <scope>NUCLEOTIDE SEQUENCE [LARGE SCALE GENOMIC DNA]</scope>
</reference>
<gene>
    <name evidence="2" type="ORF">AVEN_220316_1</name>
</gene>